<evidence type="ECO:0000313" key="3">
    <source>
        <dbReference type="EMBL" id="MBI0314961.1"/>
    </source>
</evidence>
<dbReference type="Gene3D" id="3.40.50.300">
    <property type="entry name" value="P-loop containing nucleotide triphosphate hydrolases"/>
    <property type="match status" value="1"/>
</dbReference>
<dbReference type="EMBL" id="JAEEAQ010000162">
    <property type="protein sequence ID" value="MBI0314961.1"/>
    <property type="molecule type" value="Genomic_DNA"/>
</dbReference>
<feature type="region of interest" description="Disordered" evidence="1">
    <location>
        <begin position="88"/>
        <end position="108"/>
    </location>
</feature>
<dbReference type="Proteomes" id="UP000638849">
    <property type="component" value="Unassembled WGS sequence"/>
</dbReference>
<dbReference type="Pfam" id="PF13401">
    <property type="entry name" value="AAA_22"/>
    <property type="match status" value="1"/>
</dbReference>
<dbReference type="SUPFAM" id="SSF48452">
    <property type="entry name" value="TPR-like"/>
    <property type="match status" value="1"/>
</dbReference>
<dbReference type="PANTHER" id="PTHR47691">
    <property type="entry name" value="REGULATOR-RELATED"/>
    <property type="match status" value="1"/>
</dbReference>
<protein>
    <submittedName>
        <fullName evidence="3">AAA family ATPase</fullName>
    </submittedName>
</protein>
<evidence type="ECO:0000259" key="2">
    <source>
        <dbReference type="Pfam" id="PF13401"/>
    </source>
</evidence>
<feature type="domain" description="ORC1/DEAH AAA+ ATPase" evidence="2">
    <location>
        <begin position="34"/>
        <end position="132"/>
    </location>
</feature>
<evidence type="ECO:0000313" key="4">
    <source>
        <dbReference type="Proteomes" id="UP000638849"/>
    </source>
</evidence>
<keyword evidence="4" id="KW-1185">Reference proteome</keyword>
<gene>
    <name evidence="3" type="ORF">JBF12_18595</name>
</gene>
<dbReference type="SUPFAM" id="SSF52540">
    <property type="entry name" value="P-loop containing nucleoside triphosphate hydrolases"/>
    <property type="match status" value="1"/>
</dbReference>
<comment type="caution">
    <text evidence="3">The sequence shown here is derived from an EMBL/GenBank/DDBJ whole genome shotgun (WGS) entry which is preliminary data.</text>
</comment>
<dbReference type="InterPro" id="IPR049945">
    <property type="entry name" value="AAA_22"/>
</dbReference>
<name>A0ABS0RC40_9ACTN</name>
<evidence type="ECO:0000256" key="1">
    <source>
        <dbReference type="SAM" id="MobiDB-lite"/>
    </source>
</evidence>
<dbReference type="RefSeq" id="WP_198277951.1">
    <property type="nucleotide sequence ID" value="NZ_BAAAIF010000014.1"/>
</dbReference>
<dbReference type="InterPro" id="IPR011990">
    <property type="entry name" value="TPR-like_helical_dom_sf"/>
</dbReference>
<reference evidence="3 4" key="1">
    <citation type="submission" date="2020-12" db="EMBL/GenBank/DDBJ databases">
        <authorList>
            <person name="Kusuma A.B."/>
            <person name="Nouioui I."/>
            <person name="Goodfellow M."/>
        </authorList>
    </citation>
    <scope>NUCLEOTIDE SEQUENCE [LARGE SCALE GENOMIC DNA]</scope>
    <source>
        <strain evidence="3 4">DSM 41764</strain>
    </source>
</reference>
<feature type="compositionally biased region" description="Low complexity" evidence="1">
    <location>
        <begin position="95"/>
        <end position="105"/>
    </location>
</feature>
<accession>A0ABS0RC40</accession>
<sequence length="557" mass="59155">MDTALGGGPLTQLSSLVGRTDELMELARLLDGVRLLTLTGPAGIGKSRLALELAGQEVRGKRRVASVVRLGSHTEPDEIRRQVLAALGEPPGATPPSTAAASDGPESTGRDQFLLLDDCEHVLDGCGRLLTELLPGRPRLRVLATSREALQLPGETVYSVAGLPLPDSGSGSDSGSDTVLDACLRSDAVTLFVDRARAVVPGFRLTHDNAAHVGEICARLDGLPLPIEMAARLVRVFPPAEIVTRLEDRLTLLTSGWRLADDRHQSLRASLEWGYALLSPEERALLRRLSVLSGDFGPDAAAAVAADLPGPDAAIPRLLVGLEAKSVITPVADPSGPTRFRLLESMRCFGHDRLIAEGEETGAYERLVSWLTAICLPLHGEAVVPSATLERLARERTHLTHALHRLRAGADERQLLLASALAAVDTADGRVTGTADLVAQALDRAAPDSVYRAVALAAATALAARDADGDAALRHADEAVELEHGRGRPELLARLLLLRGTIQHLRGEPTASLTDLREALEIGGRLRHDTLSALCLSIIAQYQVANGERGAVPRELA</sequence>
<organism evidence="3 4">
    <name type="scientific">Streptomyces javensis</name>
    <dbReference type="NCBI Taxonomy" id="114698"/>
    <lineage>
        <taxon>Bacteria</taxon>
        <taxon>Bacillati</taxon>
        <taxon>Actinomycetota</taxon>
        <taxon>Actinomycetes</taxon>
        <taxon>Kitasatosporales</taxon>
        <taxon>Streptomycetaceae</taxon>
        <taxon>Streptomyces</taxon>
        <taxon>Streptomyces violaceusniger group</taxon>
    </lineage>
</organism>
<proteinExistence type="predicted"/>
<dbReference type="InterPro" id="IPR027417">
    <property type="entry name" value="P-loop_NTPase"/>
</dbReference>
<dbReference type="PANTHER" id="PTHR47691:SF3">
    <property type="entry name" value="HTH-TYPE TRANSCRIPTIONAL REGULATOR RV0890C-RELATED"/>
    <property type="match status" value="1"/>
</dbReference>